<gene>
    <name evidence="2" type="ORF">Z517_09217</name>
</gene>
<name>A0A0D2G7W5_9EURO</name>
<dbReference type="GeneID" id="25308707"/>
<feature type="compositionally biased region" description="Acidic residues" evidence="1">
    <location>
        <begin position="33"/>
        <end position="43"/>
    </location>
</feature>
<organism evidence="2 3">
    <name type="scientific">Fonsecaea pedrosoi CBS 271.37</name>
    <dbReference type="NCBI Taxonomy" id="1442368"/>
    <lineage>
        <taxon>Eukaryota</taxon>
        <taxon>Fungi</taxon>
        <taxon>Dikarya</taxon>
        <taxon>Ascomycota</taxon>
        <taxon>Pezizomycotina</taxon>
        <taxon>Eurotiomycetes</taxon>
        <taxon>Chaetothyriomycetidae</taxon>
        <taxon>Chaetothyriales</taxon>
        <taxon>Herpotrichiellaceae</taxon>
        <taxon>Fonsecaea</taxon>
    </lineage>
</organism>
<evidence type="ECO:0000313" key="3">
    <source>
        <dbReference type="Proteomes" id="UP000053029"/>
    </source>
</evidence>
<dbReference type="Proteomes" id="UP000053029">
    <property type="component" value="Unassembled WGS sequence"/>
</dbReference>
<reference evidence="2 3" key="1">
    <citation type="submission" date="2015-01" db="EMBL/GenBank/DDBJ databases">
        <title>The Genome Sequence of Fonsecaea pedrosoi CBS 271.37.</title>
        <authorList>
            <consortium name="The Broad Institute Genomics Platform"/>
            <person name="Cuomo C."/>
            <person name="de Hoog S."/>
            <person name="Gorbushina A."/>
            <person name="Stielow B."/>
            <person name="Teixiera M."/>
            <person name="Abouelleil A."/>
            <person name="Chapman S.B."/>
            <person name="Priest M."/>
            <person name="Young S.K."/>
            <person name="Wortman J."/>
            <person name="Nusbaum C."/>
            <person name="Birren B."/>
        </authorList>
    </citation>
    <scope>NUCLEOTIDE SEQUENCE [LARGE SCALE GENOMIC DNA]</scope>
    <source>
        <strain evidence="2 3">CBS 271.37</strain>
    </source>
</reference>
<feature type="region of interest" description="Disordered" evidence="1">
    <location>
        <begin position="1"/>
        <end position="70"/>
    </location>
</feature>
<evidence type="ECO:0000313" key="2">
    <source>
        <dbReference type="EMBL" id="KIW76773.1"/>
    </source>
</evidence>
<evidence type="ECO:0000256" key="1">
    <source>
        <dbReference type="SAM" id="MobiDB-lite"/>
    </source>
</evidence>
<dbReference type="AlphaFoldDB" id="A0A0D2G7W5"/>
<proteinExistence type="predicted"/>
<dbReference type="HOGENOM" id="CLU_2015332_0_0_1"/>
<protein>
    <submittedName>
        <fullName evidence="2">Uncharacterized protein</fullName>
    </submittedName>
</protein>
<dbReference type="EMBL" id="KN846974">
    <property type="protein sequence ID" value="KIW76773.1"/>
    <property type="molecule type" value="Genomic_DNA"/>
</dbReference>
<sequence>MAIAERRASSGKGRARGQPRNCALDGGLKDEGIREEDDREDVEITSQATTSSETTPSNCSSPSQDTQDGVSRLLPVLVHIQGQHAQNAGKRLDPMALPHVRLGHVHGRQLRSPVQRHGLSTRL</sequence>
<keyword evidence="3" id="KW-1185">Reference proteome</keyword>
<dbReference type="VEuPathDB" id="FungiDB:Z517_09217"/>
<accession>A0A0D2G7W5</accession>
<feature type="compositionally biased region" description="Polar residues" evidence="1">
    <location>
        <begin position="45"/>
        <end position="69"/>
    </location>
</feature>
<dbReference type="RefSeq" id="XP_013280581.1">
    <property type="nucleotide sequence ID" value="XM_013425127.1"/>
</dbReference>